<organism evidence="3 4">
    <name type="scientific">Paucilactobacillus suebicus DSM 5007 = KCTC 3549</name>
    <dbReference type="NCBI Taxonomy" id="1423807"/>
    <lineage>
        <taxon>Bacteria</taxon>
        <taxon>Bacillati</taxon>
        <taxon>Bacillota</taxon>
        <taxon>Bacilli</taxon>
        <taxon>Lactobacillales</taxon>
        <taxon>Lactobacillaceae</taxon>
        <taxon>Paucilactobacillus</taxon>
    </lineage>
</organism>
<accession>A0A0R1VWW3</accession>
<dbReference type="eggNOG" id="COG1802">
    <property type="taxonomic scope" value="Bacteria"/>
</dbReference>
<gene>
    <name evidence="3" type="ORF">FD16_GL001463</name>
</gene>
<keyword evidence="4" id="KW-1185">Reference proteome</keyword>
<dbReference type="EMBL" id="AZGF01000031">
    <property type="protein sequence ID" value="KRM10192.1"/>
    <property type="molecule type" value="Genomic_DNA"/>
</dbReference>
<feature type="region of interest" description="Disordered" evidence="1">
    <location>
        <begin position="115"/>
        <end position="153"/>
    </location>
</feature>
<evidence type="ECO:0000313" key="4">
    <source>
        <dbReference type="Proteomes" id="UP000051820"/>
    </source>
</evidence>
<dbReference type="OrthoDB" id="1258529at2"/>
<dbReference type="Proteomes" id="UP000051820">
    <property type="component" value="Unassembled WGS sequence"/>
</dbReference>
<protein>
    <recommendedName>
        <fullName evidence="2">Phage conserved hypothetical protein C-terminal domain-containing protein</fullName>
    </recommendedName>
</protein>
<dbReference type="PATRIC" id="fig|1423807.3.peg.1492"/>
<dbReference type="eggNOG" id="COG3935">
    <property type="taxonomic scope" value="Bacteria"/>
</dbReference>
<dbReference type="AlphaFoldDB" id="A0A0R1VWW3"/>
<dbReference type="NCBIfam" id="TIGR02220">
    <property type="entry name" value="phg_TIGR02220"/>
    <property type="match status" value="1"/>
</dbReference>
<dbReference type="Pfam" id="PF09524">
    <property type="entry name" value="Phg_2220_C"/>
    <property type="match status" value="1"/>
</dbReference>
<dbReference type="InterPro" id="IPR011741">
    <property type="entry name" value="Phg_2220_C"/>
</dbReference>
<evidence type="ECO:0000256" key="1">
    <source>
        <dbReference type="SAM" id="MobiDB-lite"/>
    </source>
</evidence>
<feature type="domain" description="Phage conserved hypothetical protein C-terminal" evidence="2">
    <location>
        <begin position="169"/>
        <end position="237"/>
    </location>
</feature>
<dbReference type="STRING" id="1423807.FD16_GL001463"/>
<dbReference type="RefSeq" id="WP_010622319.1">
    <property type="nucleotide sequence ID" value="NZ_AZGF01000031.1"/>
</dbReference>
<proteinExistence type="predicted"/>
<evidence type="ECO:0000259" key="2">
    <source>
        <dbReference type="Pfam" id="PF09524"/>
    </source>
</evidence>
<feature type="compositionally biased region" description="Polar residues" evidence="1">
    <location>
        <begin position="117"/>
        <end position="133"/>
    </location>
</feature>
<feature type="compositionally biased region" description="Basic and acidic residues" evidence="1">
    <location>
        <begin position="137"/>
        <end position="149"/>
    </location>
</feature>
<reference evidence="3 4" key="1">
    <citation type="journal article" date="2015" name="Genome Announc.">
        <title>Expanding the biotechnology potential of lactobacilli through comparative genomics of 213 strains and associated genera.</title>
        <authorList>
            <person name="Sun Z."/>
            <person name="Harris H.M."/>
            <person name="McCann A."/>
            <person name="Guo C."/>
            <person name="Argimon S."/>
            <person name="Zhang W."/>
            <person name="Yang X."/>
            <person name="Jeffery I.B."/>
            <person name="Cooney J.C."/>
            <person name="Kagawa T.F."/>
            <person name="Liu W."/>
            <person name="Song Y."/>
            <person name="Salvetti E."/>
            <person name="Wrobel A."/>
            <person name="Rasinkangas P."/>
            <person name="Parkhill J."/>
            <person name="Rea M.C."/>
            <person name="O'Sullivan O."/>
            <person name="Ritari J."/>
            <person name="Douillard F.P."/>
            <person name="Paul Ross R."/>
            <person name="Yang R."/>
            <person name="Briner A.E."/>
            <person name="Felis G.E."/>
            <person name="de Vos W.M."/>
            <person name="Barrangou R."/>
            <person name="Klaenhammer T.R."/>
            <person name="Caufield P.W."/>
            <person name="Cui Y."/>
            <person name="Zhang H."/>
            <person name="O'Toole P.W."/>
        </authorList>
    </citation>
    <scope>NUCLEOTIDE SEQUENCE [LARGE SCALE GENOMIC DNA]</scope>
    <source>
        <strain evidence="3 4">DSM 5007</strain>
    </source>
</reference>
<evidence type="ECO:0000313" key="3">
    <source>
        <dbReference type="EMBL" id="KRM10192.1"/>
    </source>
</evidence>
<name>A0A0R1VWW3_9LACO</name>
<comment type="caution">
    <text evidence="3">The sequence shown here is derived from an EMBL/GenBank/DDBJ whole genome shotgun (WGS) entry which is preliminary data.</text>
</comment>
<sequence length="255" mass="29692">MKGGWVKLYRELLDKPIWQLSTSNQRSVLIAILLLANHSENKWEWNGKPFIVKPGQFVTSMDNLAKKSGKGITRQVVRGAMQRFIKYDFITIETTKVNTLINVVNWESYQSEKLETTNDSTIGQPSDNQRTTTNKNVKNDKNEKNKDILSGKPDSTKSFQIDYASFFKWFNEQTGRNFKNVDSNRRIINGRLKDGYTKDDLATVVKFMSKKWQGTEQEQYLRPSTLFRPSKFEGYLNDAKKQHKSQIITKEDLFR</sequence>